<organism evidence="1 2">
    <name type="scientific">Gelidibacter salicanalis</name>
    <dbReference type="NCBI Taxonomy" id="291193"/>
    <lineage>
        <taxon>Bacteria</taxon>
        <taxon>Pseudomonadati</taxon>
        <taxon>Bacteroidota</taxon>
        <taxon>Flavobacteriia</taxon>
        <taxon>Flavobacteriales</taxon>
        <taxon>Flavobacteriaceae</taxon>
        <taxon>Gelidibacter</taxon>
    </lineage>
</organism>
<dbReference type="EMBL" id="VORX01000002">
    <property type="protein sequence ID" value="TXE09268.1"/>
    <property type="molecule type" value="Genomic_DNA"/>
</dbReference>
<accession>A0A5C7AL13</accession>
<dbReference type="Gene3D" id="3.40.50.2000">
    <property type="entry name" value="Glycogen Phosphorylase B"/>
    <property type="match status" value="1"/>
</dbReference>
<dbReference type="SUPFAM" id="SSF53756">
    <property type="entry name" value="UDP-Glycosyltransferase/glycogen phosphorylase"/>
    <property type="match status" value="1"/>
</dbReference>
<sequence>MEYGKRILRILKEFRNKKYYVKNYFVKNEILIFDDIMPSILSPWRAIEFEALCHNFKKVKVLTDLRTFDQYNKGLNFNRNIINLKKTYPNLSSNITKIGTINNVYSKLIYFIFFSNTCMYYEIAEENKTNFAFTLYPGGGFLLNHKGTDEMLKKIFSSKFFKGVIVNQFHVKDYLISKNLCEADKVHLIFGVPMNTNISILKDHPKDKFESNLNIVFFANKYIEKGKDKGFDVFQQTASLLIKRTKNVIFHVIGNFDANDLEDTSVLEYFNFYGVLTEIEYVEILKKTNIILCPNKPFVLHPNSFDGFPLATCIEASLNDNVIMATDYFNESSKIKLVDNRDFMLVNSNPSDILEKIIMLDNNRNMLKKIAMSGKERILDIYSIEKQIKKRTQIFEELLADS</sequence>
<keyword evidence="2" id="KW-1185">Reference proteome</keyword>
<dbReference type="AlphaFoldDB" id="A0A5C7AL13"/>
<dbReference type="GO" id="GO:0016740">
    <property type="term" value="F:transferase activity"/>
    <property type="evidence" value="ECO:0007669"/>
    <property type="project" value="UniProtKB-KW"/>
</dbReference>
<proteinExistence type="predicted"/>
<evidence type="ECO:0000313" key="2">
    <source>
        <dbReference type="Proteomes" id="UP000321734"/>
    </source>
</evidence>
<gene>
    <name evidence="1" type="ORF">ES711_04895</name>
</gene>
<comment type="caution">
    <text evidence="1">The sequence shown here is derived from an EMBL/GenBank/DDBJ whole genome shotgun (WGS) entry which is preliminary data.</text>
</comment>
<protein>
    <submittedName>
        <fullName evidence="1">Glycosyltransferase family 4 protein</fullName>
    </submittedName>
</protein>
<dbReference type="Proteomes" id="UP000321734">
    <property type="component" value="Unassembled WGS sequence"/>
</dbReference>
<name>A0A5C7AL13_9FLAO</name>
<dbReference type="OrthoDB" id="199095at2"/>
<evidence type="ECO:0000313" key="1">
    <source>
        <dbReference type="EMBL" id="TXE09268.1"/>
    </source>
</evidence>
<dbReference type="RefSeq" id="WP_146890812.1">
    <property type="nucleotide sequence ID" value="NZ_VORX01000002.1"/>
</dbReference>
<reference evidence="1 2" key="1">
    <citation type="submission" date="2019-08" db="EMBL/GenBank/DDBJ databases">
        <title>Genome sequence of Gelidibacter salicanalis IC162T.</title>
        <authorList>
            <person name="Bowman J.P."/>
        </authorList>
    </citation>
    <scope>NUCLEOTIDE SEQUENCE [LARGE SCALE GENOMIC DNA]</scope>
    <source>
        <strain evidence="1 2">IC162</strain>
    </source>
</reference>
<keyword evidence="1" id="KW-0808">Transferase</keyword>